<feature type="transmembrane region" description="Helical" evidence="7">
    <location>
        <begin position="605"/>
        <end position="625"/>
    </location>
</feature>
<dbReference type="InterPro" id="IPR000731">
    <property type="entry name" value="SSD"/>
</dbReference>
<feature type="domain" description="SSD" evidence="8">
    <location>
        <begin position="577"/>
        <end position="703"/>
    </location>
</feature>
<dbReference type="InterPro" id="IPR004869">
    <property type="entry name" value="MMPL_dom"/>
</dbReference>
<evidence type="ECO:0000256" key="1">
    <source>
        <dbReference type="ARBA" id="ARBA00004651"/>
    </source>
</evidence>
<keyword evidence="5 7" id="KW-1133">Transmembrane helix</keyword>
<keyword evidence="10" id="KW-1185">Reference proteome</keyword>
<evidence type="ECO:0000256" key="6">
    <source>
        <dbReference type="ARBA" id="ARBA00023136"/>
    </source>
</evidence>
<comment type="subcellular location">
    <subcellularLocation>
        <location evidence="1">Cell membrane</location>
        <topology evidence="1">Multi-pass membrane protein</topology>
    </subcellularLocation>
</comment>
<keyword evidence="4 7" id="KW-0812">Transmembrane</keyword>
<feature type="transmembrane region" description="Helical" evidence="7">
    <location>
        <begin position="256"/>
        <end position="275"/>
    </location>
</feature>
<feature type="transmembrane region" description="Helical" evidence="7">
    <location>
        <begin position="572"/>
        <end position="599"/>
    </location>
</feature>
<dbReference type="EMBL" id="BHYM01000023">
    <property type="protein sequence ID" value="GCE38922.1"/>
    <property type="molecule type" value="Genomic_DNA"/>
</dbReference>
<keyword evidence="3" id="KW-1003">Cell membrane</keyword>
<evidence type="ECO:0000259" key="8">
    <source>
        <dbReference type="PROSITE" id="PS50156"/>
    </source>
</evidence>
<reference evidence="9 10" key="1">
    <citation type="submission" date="2018-11" db="EMBL/GenBank/DDBJ databases">
        <title>Microbial catabolism of amino acid.</title>
        <authorList>
            <person name="Hibi M."/>
            <person name="Ogawa J."/>
        </authorList>
    </citation>
    <scope>NUCLEOTIDE SEQUENCE [LARGE SCALE GENOMIC DNA]</scope>
    <source>
        <strain evidence="9 10">C31-06</strain>
    </source>
</reference>
<dbReference type="PROSITE" id="PS50156">
    <property type="entry name" value="SSD"/>
    <property type="match status" value="2"/>
</dbReference>
<dbReference type="SUPFAM" id="SSF82866">
    <property type="entry name" value="Multidrug efflux transporter AcrB transmembrane domain"/>
    <property type="match status" value="2"/>
</dbReference>
<organism evidence="9 10">
    <name type="scientific">Rhodococcus wratislaviensis</name>
    <name type="common">Tsukamurella wratislaviensis</name>
    <dbReference type="NCBI Taxonomy" id="44752"/>
    <lineage>
        <taxon>Bacteria</taxon>
        <taxon>Bacillati</taxon>
        <taxon>Actinomycetota</taxon>
        <taxon>Actinomycetes</taxon>
        <taxon>Mycobacteriales</taxon>
        <taxon>Nocardiaceae</taxon>
        <taxon>Rhodococcus</taxon>
    </lineage>
</organism>
<dbReference type="Gene3D" id="1.20.1640.10">
    <property type="entry name" value="Multidrug efflux transporter AcrB transmembrane domain"/>
    <property type="match status" value="2"/>
</dbReference>
<feature type="transmembrane region" description="Helical" evidence="7">
    <location>
        <begin position="396"/>
        <end position="414"/>
    </location>
</feature>
<feature type="transmembrane region" description="Helical" evidence="7">
    <location>
        <begin position="548"/>
        <end position="565"/>
    </location>
</feature>
<feature type="transmembrane region" description="Helical" evidence="7">
    <location>
        <begin position="38"/>
        <end position="59"/>
    </location>
</feature>
<feature type="transmembrane region" description="Helical" evidence="7">
    <location>
        <begin position="646"/>
        <end position="667"/>
    </location>
</feature>
<dbReference type="GO" id="GO:0005886">
    <property type="term" value="C:plasma membrane"/>
    <property type="evidence" value="ECO:0007669"/>
    <property type="project" value="UniProtKB-SubCell"/>
</dbReference>
<proteinExistence type="inferred from homology"/>
<evidence type="ECO:0000313" key="9">
    <source>
        <dbReference type="EMBL" id="GCE38922.1"/>
    </source>
</evidence>
<dbReference type="PANTHER" id="PTHR33406">
    <property type="entry name" value="MEMBRANE PROTEIN MJ1562-RELATED"/>
    <property type="match status" value="1"/>
</dbReference>
<feature type="transmembrane region" description="Helical" evidence="7">
    <location>
        <begin position="192"/>
        <end position="216"/>
    </location>
</feature>
<comment type="similarity">
    <text evidence="2">Belongs to the resistance-nodulation-cell division (RND) (TC 2.A.6) family. MmpL subfamily.</text>
</comment>
<evidence type="ECO:0000256" key="5">
    <source>
        <dbReference type="ARBA" id="ARBA00022989"/>
    </source>
</evidence>
<evidence type="ECO:0000256" key="2">
    <source>
        <dbReference type="ARBA" id="ARBA00010157"/>
    </source>
</evidence>
<gene>
    <name evidence="9" type="ORF">Rhow_002446</name>
</gene>
<sequence length="736" mass="76960">MLNKIGTSQSGHPVVESSRIGVHVTTTARPRPVRRLRWILPALLVIVWLAVGGFGGPFAGKLSTVQQNDSTSFLPASAEATEVSALQKGFTDTRFVPAIVVAERTSGITAADTEFLSDTTAAFAGSEGFGDEVSPPIPSADGHALQMFVPVDSTGEVGDSVTELRDALDAAPDGLTVLVTGPAGQVADLSSAFAGIDGLLLLVAGVVVILILIVVYRSPILPFAVITSAVFALGLSSLLVYVLADAGVIALNGQSQGILFILVFGAATDYALLLVSRYREELRIEQDKYRAMRTAWRATLEPVAASAGTVIAGVLCLLLSDLNSNRGLGPVAAIGIAASFVASMTYLPAVLMLLGRAAYWPSRPAFDARHAEKDEAADHKFWAALAARIGAHPRRFWVASSLVLVLFALLIPQFKASGVAESETFLLDVDSVAGQQVLGDHFDAGSGSPAVIIANEGALDAVLDAGRVDGVGDLTVLTAPGTRDPLVVDGRVAIEATLTDPADSLEAEDTIVALRDAVHPIDGADALVGGNTATDLDTKTTSTRDRTLIIPVVILVVFAILCLLLRSLLAPLLLMGTVVLSFAATLGISSLVFGHIFGFPGADPVVPLFAFVFLVALGIDYNIFLMTRVREEAQRIGTRRGALRGLTVTGGVITSAGVVLAATFSALAVIPLIFLAQIAFIVAFGVLLDALLVRSLLVPALTVDIGQKIWWPSTLASAPEPDETVQRHAERARLGS</sequence>
<feature type="transmembrane region" description="Helical" evidence="7">
    <location>
        <begin position="223"/>
        <end position="244"/>
    </location>
</feature>
<evidence type="ECO:0000313" key="10">
    <source>
        <dbReference type="Proteomes" id="UP000287519"/>
    </source>
</evidence>
<evidence type="ECO:0000256" key="7">
    <source>
        <dbReference type="SAM" id="Phobius"/>
    </source>
</evidence>
<accession>A0A402C5T5</accession>
<feature type="transmembrane region" description="Helical" evidence="7">
    <location>
        <begin position="296"/>
        <end position="320"/>
    </location>
</feature>
<protein>
    <submittedName>
        <fullName evidence="9">Possible membrane protein</fullName>
    </submittedName>
</protein>
<dbReference type="InterPro" id="IPR050545">
    <property type="entry name" value="Mycobact_MmpL"/>
</dbReference>
<dbReference type="Pfam" id="PF03176">
    <property type="entry name" value="MMPL"/>
    <property type="match status" value="2"/>
</dbReference>
<feature type="domain" description="SSD" evidence="8">
    <location>
        <begin position="223"/>
        <end position="353"/>
    </location>
</feature>
<comment type="caution">
    <text evidence="9">The sequence shown here is derived from an EMBL/GenBank/DDBJ whole genome shotgun (WGS) entry which is preliminary data.</text>
</comment>
<feature type="transmembrane region" description="Helical" evidence="7">
    <location>
        <begin position="673"/>
        <end position="693"/>
    </location>
</feature>
<dbReference type="Proteomes" id="UP000287519">
    <property type="component" value="Unassembled WGS sequence"/>
</dbReference>
<name>A0A402C5T5_RHOWR</name>
<feature type="transmembrane region" description="Helical" evidence="7">
    <location>
        <begin position="332"/>
        <end position="354"/>
    </location>
</feature>
<dbReference type="AlphaFoldDB" id="A0A402C5T5"/>
<evidence type="ECO:0000256" key="3">
    <source>
        <dbReference type="ARBA" id="ARBA00022475"/>
    </source>
</evidence>
<dbReference type="PANTHER" id="PTHR33406:SF6">
    <property type="entry name" value="MEMBRANE PROTEIN YDGH-RELATED"/>
    <property type="match status" value="1"/>
</dbReference>
<evidence type="ECO:0000256" key="4">
    <source>
        <dbReference type="ARBA" id="ARBA00022692"/>
    </source>
</evidence>
<keyword evidence="6 7" id="KW-0472">Membrane</keyword>